<accession>A0A5D2L6K1</accession>
<evidence type="ECO:0000256" key="1">
    <source>
        <dbReference type="SAM" id="SignalP"/>
    </source>
</evidence>
<protein>
    <submittedName>
        <fullName evidence="2">Uncharacterized protein</fullName>
    </submittedName>
</protein>
<keyword evidence="3" id="KW-1185">Reference proteome</keyword>
<feature type="signal peptide" evidence="1">
    <location>
        <begin position="1"/>
        <end position="22"/>
    </location>
</feature>
<gene>
    <name evidence="2" type="ORF">ES332_D05G416800v1</name>
</gene>
<feature type="chain" id="PRO_5022664509" evidence="1">
    <location>
        <begin position="23"/>
        <end position="166"/>
    </location>
</feature>
<proteinExistence type="predicted"/>
<reference evidence="2 3" key="1">
    <citation type="submission" date="2019-07" db="EMBL/GenBank/DDBJ databases">
        <title>WGS assembly of Gossypium tomentosum.</title>
        <authorList>
            <person name="Chen Z.J."/>
            <person name="Sreedasyam A."/>
            <person name="Ando A."/>
            <person name="Song Q."/>
            <person name="De L."/>
            <person name="Hulse-Kemp A."/>
            <person name="Ding M."/>
            <person name="Ye W."/>
            <person name="Kirkbride R."/>
            <person name="Jenkins J."/>
            <person name="Plott C."/>
            <person name="Lovell J."/>
            <person name="Lin Y.-M."/>
            <person name="Vaughn R."/>
            <person name="Liu B."/>
            <person name="Li W."/>
            <person name="Simpson S."/>
            <person name="Scheffler B."/>
            <person name="Saski C."/>
            <person name="Grover C."/>
            <person name="Hu G."/>
            <person name="Conover J."/>
            <person name="Carlson J."/>
            <person name="Shu S."/>
            <person name="Boston L."/>
            <person name="Williams M."/>
            <person name="Peterson D."/>
            <person name="Mcgee K."/>
            <person name="Jones D."/>
            <person name="Wendel J."/>
            <person name="Stelly D."/>
            <person name="Grimwood J."/>
            <person name="Schmutz J."/>
        </authorList>
    </citation>
    <scope>NUCLEOTIDE SEQUENCE [LARGE SCALE GENOMIC DNA]</scope>
    <source>
        <strain evidence="2">7179.01</strain>
    </source>
</reference>
<dbReference type="EMBL" id="CM017627">
    <property type="protein sequence ID" value="TYH74664.1"/>
    <property type="molecule type" value="Genomic_DNA"/>
</dbReference>
<name>A0A5D2L6K1_GOSTO</name>
<organism evidence="2 3">
    <name type="scientific">Gossypium tomentosum</name>
    <name type="common">Hawaiian cotton</name>
    <name type="synonym">Gossypium sandvicense</name>
    <dbReference type="NCBI Taxonomy" id="34277"/>
    <lineage>
        <taxon>Eukaryota</taxon>
        <taxon>Viridiplantae</taxon>
        <taxon>Streptophyta</taxon>
        <taxon>Embryophyta</taxon>
        <taxon>Tracheophyta</taxon>
        <taxon>Spermatophyta</taxon>
        <taxon>Magnoliopsida</taxon>
        <taxon>eudicotyledons</taxon>
        <taxon>Gunneridae</taxon>
        <taxon>Pentapetalae</taxon>
        <taxon>rosids</taxon>
        <taxon>malvids</taxon>
        <taxon>Malvales</taxon>
        <taxon>Malvaceae</taxon>
        <taxon>Malvoideae</taxon>
        <taxon>Gossypium</taxon>
    </lineage>
</organism>
<dbReference type="AlphaFoldDB" id="A0A5D2L6K1"/>
<keyword evidence="1" id="KW-0732">Signal</keyword>
<dbReference type="Proteomes" id="UP000322667">
    <property type="component" value="Chromosome D05"/>
</dbReference>
<sequence>MGKIAFVVFSLTLILSIQFVVGQETQDFKPKPGFNVAGDHTDSLREMATSLENLELTPDQANRLKEEIKEAFESGDVDDVQSIKLSPQQLEQFYQSMLVSTFMKMADDGIINPDEVKTKLYPQGEKLWSPEAKSAFDQILQTAKTKAQAKAVANANANANAVNDKI</sequence>
<evidence type="ECO:0000313" key="3">
    <source>
        <dbReference type="Proteomes" id="UP000322667"/>
    </source>
</evidence>
<evidence type="ECO:0000313" key="2">
    <source>
        <dbReference type="EMBL" id="TYH74664.1"/>
    </source>
</evidence>